<evidence type="ECO:0000313" key="3">
    <source>
        <dbReference type="Proteomes" id="UP000316624"/>
    </source>
</evidence>
<comment type="caution">
    <text evidence="2">The sequence shown here is derived from an EMBL/GenBank/DDBJ whole genome shotgun (WGS) entry which is preliminary data.</text>
</comment>
<organism evidence="2 3">
    <name type="scientific">Sphingobium wenxiniae (strain DSM 21828 / CGMCC 1.7748 / JZ-1)</name>
    <dbReference type="NCBI Taxonomy" id="595605"/>
    <lineage>
        <taxon>Bacteria</taxon>
        <taxon>Pseudomonadati</taxon>
        <taxon>Pseudomonadota</taxon>
        <taxon>Alphaproteobacteria</taxon>
        <taxon>Sphingomonadales</taxon>
        <taxon>Sphingomonadaceae</taxon>
        <taxon>Sphingobium</taxon>
    </lineage>
</organism>
<reference evidence="2 3" key="1">
    <citation type="journal article" date="2015" name="Stand. Genomic Sci.">
        <title>Genomic Encyclopedia of Bacterial and Archaeal Type Strains, Phase III: the genomes of soil and plant-associated and newly described type strains.</title>
        <authorList>
            <person name="Whitman W.B."/>
            <person name="Woyke T."/>
            <person name="Klenk H.P."/>
            <person name="Zhou Y."/>
            <person name="Lilburn T.G."/>
            <person name="Beck B.J."/>
            <person name="De Vos P."/>
            <person name="Vandamme P."/>
            <person name="Eisen J.A."/>
            <person name="Garrity G."/>
            <person name="Hugenholtz P."/>
            <person name="Kyrpides N.C."/>
        </authorList>
    </citation>
    <scope>NUCLEOTIDE SEQUENCE [LARGE SCALE GENOMIC DNA]</scope>
    <source>
        <strain evidence="2 3">CGMCC 1.7748</strain>
    </source>
</reference>
<dbReference type="RefSeq" id="WP_145073618.1">
    <property type="nucleotide sequence ID" value="NZ_JACIIY010000006.1"/>
</dbReference>
<protein>
    <submittedName>
        <fullName evidence="2">Uncharacterized protein</fullName>
    </submittedName>
</protein>
<name>A0A562KDE8_SPHWJ</name>
<evidence type="ECO:0000313" key="2">
    <source>
        <dbReference type="EMBL" id="TWH93354.1"/>
    </source>
</evidence>
<gene>
    <name evidence="2" type="ORF">IQ35_02261</name>
</gene>
<dbReference type="Proteomes" id="UP000316624">
    <property type="component" value="Unassembled WGS sequence"/>
</dbReference>
<dbReference type="AlphaFoldDB" id="A0A562KDE8"/>
<evidence type="ECO:0000256" key="1">
    <source>
        <dbReference type="SAM" id="MobiDB-lite"/>
    </source>
</evidence>
<keyword evidence="3" id="KW-1185">Reference proteome</keyword>
<dbReference type="EMBL" id="VLKK01000007">
    <property type="protein sequence ID" value="TWH93354.1"/>
    <property type="molecule type" value="Genomic_DNA"/>
</dbReference>
<proteinExistence type="predicted"/>
<feature type="region of interest" description="Disordered" evidence="1">
    <location>
        <begin position="28"/>
        <end position="53"/>
    </location>
</feature>
<accession>A0A562KDE8</accession>
<sequence length="156" mass="16213">MNEYLSKTEISSVDRVSARTNAVPAVSAAQSATVRPDNGDAAASRGRAPLGSASDRAALDDEVASAAEYARIHAEIADIMADVRAGASVTVEAAALEIQSMLPTPTVIVPLPPASKEAVESTVLLARRLAEQSRYAHAAQAHLRRGTVDQILSAVV</sequence>